<organism evidence="2 3">
    <name type="scientific">Leptonema illini</name>
    <dbReference type="NCBI Taxonomy" id="183"/>
    <lineage>
        <taxon>Bacteria</taxon>
        <taxon>Pseudomonadati</taxon>
        <taxon>Spirochaetota</taxon>
        <taxon>Spirochaetia</taxon>
        <taxon>Leptospirales</taxon>
        <taxon>Leptospiraceae</taxon>
        <taxon>Leptonema</taxon>
    </lineage>
</organism>
<keyword evidence="1" id="KW-0812">Transmembrane</keyword>
<evidence type="ECO:0000313" key="2">
    <source>
        <dbReference type="EMBL" id="KAB2929159.1"/>
    </source>
</evidence>
<feature type="transmembrane region" description="Helical" evidence="1">
    <location>
        <begin position="44"/>
        <end position="63"/>
    </location>
</feature>
<dbReference type="Proteomes" id="UP000460298">
    <property type="component" value="Unassembled WGS sequence"/>
</dbReference>
<sequence>MKPKFIVFGLIMILAGLALRAASYVMQYAPTEAAILGQTLPLDWSTAVVGFVSLLLGIDPDLLRERASGLYNAYAEIRRERREKRRGGNHV</sequence>
<protein>
    <submittedName>
        <fullName evidence="2">Uncharacterized protein</fullName>
    </submittedName>
</protein>
<comment type="caution">
    <text evidence="2">The sequence shown here is derived from an EMBL/GenBank/DDBJ whole genome shotgun (WGS) entry which is preliminary data.</text>
</comment>
<keyword evidence="1" id="KW-1133">Transmembrane helix</keyword>
<proteinExistence type="predicted"/>
<name>A0A833GXK5_9LEPT</name>
<evidence type="ECO:0000256" key="1">
    <source>
        <dbReference type="SAM" id="Phobius"/>
    </source>
</evidence>
<dbReference type="EMBL" id="WBUI01000036">
    <property type="protein sequence ID" value="KAB2929159.1"/>
    <property type="molecule type" value="Genomic_DNA"/>
</dbReference>
<accession>A0A833GXK5</accession>
<evidence type="ECO:0000313" key="3">
    <source>
        <dbReference type="Proteomes" id="UP000460298"/>
    </source>
</evidence>
<dbReference type="AlphaFoldDB" id="A0A833GXK5"/>
<keyword evidence="1" id="KW-0472">Membrane</keyword>
<reference evidence="2 3" key="1">
    <citation type="submission" date="2019-10" db="EMBL/GenBank/DDBJ databases">
        <title>Extracellular Electron Transfer in a Candidatus Methanoperedens spp. Enrichment Culture.</title>
        <authorList>
            <person name="Berger S."/>
            <person name="Rangel Shaw D."/>
            <person name="Berben T."/>
            <person name="In 'T Zandt M."/>
            <person name="Frank J."/>
            <person name="Reimann J."/>
            <person name="Jetten M.S.M."/>
            <person name="Welte C.U."/>
        </authorList>
    </citation>
    <scope>NUCLEOTIDE SEQUENCE [LARGE SCALE GENOMIC DNA]</scope>
    <source>
        <strain evidence="2">SB12</strain>
    </source>
</reference>
<gene>
    <name evidence="2" type="ORF">F9K24_20765</name>
</gene>